<dbReference type="InterPro" id="IPR001810">
    <property type="entry name" value="F-box_dom"/>
</dbReference>
<dbReference type="InterPro" id="IPR056594">
    <property type="entry name" value="AT5G49610-like_b-prop"/>
</dbReference>
<evidence type="ECO:0000313" key="3">
    <source>
        <dbReference type="EMBL" id="CAL5091602.1"/>
    </source>
</evidence>
<dbReference type="Proteomes" id="UP001497457">
    <property type="component" value="Chromosome 8b"/>
</dbReference>
<keyword evidence="4" id="KW-1185">Reference proteome</keyword>
<dbReference type="SUPFAM" id="SSF81383">
    <property type="entry name" value="F-box domain"/>
    <property type="match status" value="1"/>
</dbReference>
<dbReference type="AlphaFoldDB" id="A0ABC9GAM1"/>
<dbReference type="Pfam" id="PF23635">
    <property type="entry name" value="Beta-prop_AT5G49610-like"/>
    <property type="match status" value="1"/>
</dbReference>
<evidence type="ECO:0000259" key="2">
    <source>
        <dbReference type="Pfam" id="PF23635"/>
    </source>
</evidence>
<gene>
    <name evidence="3" type="ORF">URODEC1_LOCUS114462</name>
</gene>
<name>A0ABC9GAM1_9POAL</name>
<dbReference type="InterPro" id="IPR011043">
    <property type="entry name" value="Gal_Oxase/kelch_b-propeller"/>
</dbReference>
<sequence length="379" mass="42048">MMAPPPPPPSQLIDDVTAEILLRLPPDEPEHLFRAALVCKPWLRVLCDPTFLRRYRAYHGAPPLLGLLHRLQVLDGDPSPRFASTTSMPDFPHPGADGRRTRPLDCRHGRVLIHMLGDEDEDEDESARYLVWNPVTGDRHAVPEPDIDWMSYTAAVFCTADGCDHLDCHDGPFRVAFVGSDATWDLIWASVYSSETGAWSTPVSLDNGRDFYVRPRRGALVGDEMYFTITRDTAIGKYDWGKNCLSVVKPPPPSTYYGWVALMTMVDGSLGLAGVEEHSLYLWSRKVNSEGDAEWVLCRIFELETVMPMANLRNGACVVGSAEGVGVIFINTDAGLFTIELKSGQAKKVDKPGVCFSVLPYMSFYTPDRGALLSLARTL</sequence>
<organism evidence="3 4">
    <name type="scientific">Urochloa decumbens</name>
    <dbReference type="NCBI Taxonomy" id="240449"/>
    <lineage>
        <taxon>Eukaryota</taxon>
        <taxon>Viridiplantae</taxon>
        <taxon>Streptophyta</taxon>
        <taxon>Embryophyta</taxon>
        <taxon>Tracheophyta</taxon>
        <taxon>Spermatophyta</taxon>
        <taxon>Magnoliopsida</taxon>
        <taxon>Liliopsida</taxon>
        <taxon>Poales</taxon>
        <taxon>Poaceae</taxon>
        <taxon>PACMAD clade</taxon>
        <taxon>Panicoideae</taxon>
        <taxon>Panicodae</taxon>
        <taxon>Paniceae</taxon>
        <taxon>Melinidinae</taxon>
        <taxon>Urochloa</taxon>
    </lineage>
</organism>
<proteinExistence type="predicted"/>
<feature type="domain" description="F-box" evidence="1">
    <location>
        <begin position="10"/>
        <end position="53"/>
    </location>
</feature>
<protein>
    <recommendedName>
        <fullName evidence="5">F-box domain-containing protein</fullName>
    </recommendedName>
</protein>
<dbReference type="SUPFAM" id="SSF50965">
    <property type="entry name" value="Galactose oxidase, central domain"/>
    <property type="match status" value="1"/>
</dbReference>
<reference evidence="3 4" key="2">
    <citation type="submission" date="2024-10" db="EMBL/GenBank/DDBJ databases">
        <authorList>
            <person name="Ryan C."/>
        </authorList>
    </citation>
    <scope>NUCLEOTIDE SEQUENCE [LARGE SCALE GENOMIC DNA]</scope>
</reference>
<accession>A0ABC9GAM1</accession>
<evidence type="ECO:0000313" key="4">
    <source>
        <dbReference type="Proteomes" id="UP001497457"/>
    </source>
</evidence>
<dbReference type="PANTHER" id="PTHR32133">
    <property type="entry name" value="OS07G0120400 PROTEIN"/>
    <property type="match status" value="1"/>
</dbReference>
<dbReference type="EMBL" id="OZ075118">
    <property type="protein sequence ID" value="CAL5091602.1"/>
    <property type="molecule type" value="Genomic_DNA"/>
</dbReference>
<dbReference type="PANTHER" id="PTHR32133:SF348">
    <property type="entry name" value="F-BOX DOMAIN-CONTAINING PROTEIN"/>
    <property type="match status" value="1"/>
</dbReference>
<evidence type="ECO:0000259" key="1">
    <source>
        <dbReference type="Pfam" id="PF00646"/>
    </source>
</evidence>
<dbReference type="InterPro" id="IPR036047">
    <property type="entry name" value="F-box-like_dom_sf"/>
</dbReference>
<evidence type="ECO:0008006" key="5">
    <source>
        <dbReference type="Google" id="ProtNLM"/>
    </source>
</evidence>
<feature type="domain" description="F-box protein AT5G49610-like beta-propeller" evidence="2">
    <location>
        <begin position="104"/>
        <end position="367"/>
    </location>
</feature>
<reference evidence="4" key="1">
    <citation type="submission" date="2024-06" db="EMBL/GenBank/DDBJ databases">
        <authorList>
            <person name="Ryan C."/>
        </authorList>
    </citation>
    <scope>NUCLEOTIDE SEQUENCE [LARGE SCALE GENOMIC DNA]</scope>
</reference>
<dbReference type="Pfam" id="PF00646">
    <property type="entry name" value="F-box"/>
    <property type="match status" value="1"/>
</dbReference>